<keyword evidence="2" id="KW-0238">DNA-binding</keyword>
<evidence type="ECO:0000256" key="2">
    <source>
        <dbReference type="ARBA" id="ARBA00023125"/>
    </source>
</evidence>
<name>A0A2L2BPU4_9MICO</name>
<gene>
    <name evidence="5" type="ORF">C3B54_11711</name>
</gene>
<dbReference type="InterPro" id="IPR036390">
    <property type="entry name" value="WH_DNA-bd_sf"/>
</dbReference>
<evidence type="ECO:0000256" key="3">
    <source>
        <dbReference type="ARBA" id="ARBA00023163"/>
    </source>
</evidence>
<evidence type="ECO:0000313" key="6">
    <source>
        <dbReference type="Proteomes" id="UP000243077"/>
    </source>
</evidence>
<dbReference type="EMBL" id="CP026923">
    <property type="protein sequence ID" value="AVG23693.1"/>
    <property type="molecule type" value="Genomic_DNA"/>
</dbReference>
<sequence>MKKTLRSDCPIAASLDILGDRWTMLILRDMLLGGKSQFGEFAAAEGVATNILADRLATLVERGIIERVPDEADRRKYHYRVLRPGVELLPVIAELVVWGVKNTDVPPSAEFESMLNSDTRAAFVGERTKQLLAQI</sequence>
<keyword evidence="6" id="KW-1185">Reference proteome</keyword>
<dbReference type="AlphaFoldDB" id="A0A2L2BPU4"/>
<proteinExistence type="predicted"/>
<dbReference type="PANTHER" id="PTHR33204">
    <property type="entry name" value="TRANSCRIPTIONAL REGULATOR, MARR FAMILY"/>
    <property type="match status" value="1"/>
</dbReference>
<dbReference type="RefSeq" id="WP_104913266.1">
    <property type="nucleotide sequence ID" value="NZ_CP026923.1"/>
</dbReference>
<evidence type="ECO:0000259" key="4">
    <source>
        <dbReference type="PROSITE" id="PS51118"/>
    </source>
</evidence>
<dbReference type="Gene3D" id="1.10.10.10">
    <property type="entry name" value="Winged helix-like DNA-binding domain superfamily/Winged helix DNA-binding domain"/>
    <property type="match status" value="1"/>
</dbReference>
<dbReference type="GO" id="GO:0003677">
    <property type="term" value="F:DNA binding"/>
    <property type="evidence" value="ECO:0007669"/>
    <property type="project" value="UniProtKB-KW"/>
</dbReference>
<dbReference type="Proteomes" id="UP000243077">
    <property type="component" value="Chromosome"/>
</dbReference>
<reference evidence="5 6" key="1">
    <citation type="submission" date="2018-02" db="EMBL/GenBank/DDBJ databases">
        <title>Complete genome of the streamlined marine actinobacterium Pontimonas salivibrio CL-TW6 adapted to coastal planktonic lifestype.</title>
        <authorList>
            <person name="Cho B.C."/>
            <person name="Hardies S.C."/>
            <person name="Jang G.I."/>
            <person name="Hwang C.Y."/>
        </authorList>
    </citation>
    <scope>NUCLEOTIDE SEQUENCE [LARGE SCALE GENOMIC DNA]</scope>
    <source>
        <strain evidence="5 6">CL-TW6</strain>
    </source>
</reference>
<keyword evidence="1" id="KW-0805">Transcription regulation</keyword>
<dbReference type="KEGG" id="psai:C3B54_11711"/>
<organism evidence="5 6">
    <name type="scientific">Pontimonas salivibrio</name>
    <dbReference type="NCBI Taxonomy" id="1159327"/>
    <lineage>
        <taxon>Bacteria</taxon>
        <taxon>Bacillati</taxon>
        <taxon>Actinomycetota</taxon>
        <taxon>Actinomycetes</taxon>
        <taxon>Micrococcales</taxon>
        <taxon>Microbacteriaceae</taxon>
        <taxon>Pontimonas</taxon>
    </lineage>
</organism>
<evidence type="ECO:0000256" key="1">
    <source>
        <dbReference type="ARBA" id="ARBA00023015"/>
    </source>
</evidence>
<keyword evidence="3" id="KW-0804">Transcription</keyword>
<dbReference type="InterPro" id="IPR036388">
    <property type="entry name" value="WH-like_DNA-bd_sf"/>
</dbReference>
<dbReference type="PANTHER" id="PTHR33204:SF18">
    <property type="entry name" value="TRANSCRIPTIONAL REGULATORY PROTEIN"/>
    <property type="match status" value="1"/>
</dbReference>
<feature type="domain" description="HTH hxlR-type" evidence="4">
    <location>
        <begin position="9"/>
        <end position="107"/>
    </location>
</feature>
<dbReference type="InterPro" id="IPR002577">
    <property type="entry name" value="HTH_HxlR"/>
</dbReference>
<dbReference type="PROSITE" id="PS51118">
    <property type="entry name" value="HTH_HXLR"/>
    <property type="match status" value="1"/>
</dbReference>
<dbReference type="SUPFAM" id="SSF46785">
    <property type="entry name" value="Winged helix' DNA-binding domain"/>
    <property type="match status" value="1"/>
</dbReference>
<evidence type="ECO:0000313" key="5">
    <source>
        <dbReference type="EMBL" id="AVG23693.1"/>
    </source>
</evidence>
<dbReference type="OrthoDB" id="9792527at2"/>
<dbReference type="Pfam" id="PF01638">
    <property type="entry name" value="HxlR"/>
    <property type="match status" value="1"/>
</dbReference>
<accession>A0A2L2BPU4</accession>
<protein>
    <submittedName>
        <fullName evidence="5">HxlR-like transcription factor</fullName>
    </submittedName>
</protein>